<organism evidence="1 2">
    <name type="scientific">Ignisphaera cupida</name>
    <dbReference type="NCBI Taxonomy" id="3050454"/>
    <lineage>
        <taxon>Archaea</taxon>
        <taxon>Thermoproteota</taxon>
        <taxon>Thermoprotei</taxon>
        <taxon>Desulfurococcales</taxon>
        <taxon>Desulfurococcaceae</taxon>
        <taxon>Ignisphaera</taxon>
    </lineage>
</organism>
<sequence>MYRVNIEKKYIVKKGEKRIVVELCRSQDGKLYAVPVLVTKHVYTLPDGTQKEWEYQERDAEEIDYMSLPKNIRDALSKIDI</sequence>
<dbReference type="AlphaFoldDB" id="A0ABD4Z4D4"/>
<dbReference type="EMBL" id="JASNVW010000001">
    <property type="protein sequence ID" value="MDK6028010.1"/>
    <property type="molecule type" value="Genomic_DNA"/>
</dbReference>
<keyword evidence="2" id="KW-1185">Reference proteome</keyword>
<comment type="caution">
    <text evidence="1">The sequence shown here is derived from an EMBL/GenBank/DDBJ whole genome shotgun (WGS) entry which is preliminary data.</text>
</comment>
<dbReference type="RefSeq" id="WP_285272987.1">
    <property type="nucleotide sequence ID" value="NZ_JASNVW010000001.1"/>
</dbReference>
<accession>A0ABD4Z4D4</accession>
<reference evidence="1 2" key="1">
    <citation type="submission" date="2023-05" db="EMBL/GenBank/DDBJ databases">
        <title>A new hyperthermophilic archaea 'Ignisphaera cupida' sp. nov. and description of the family 'Ignisphaeraceae' fam. nov.</title>
        <authorList>
            <person name="Podosokorskaya O.A."/>
            <person name="Elcheninov A.G."/>
            <person name="Klukina A."/>
            <person name="Merkel A.Y."/>
        </authorList>
    </citation>
    <scope>NUCLEOTIDE SEQUENCE [LARGE SCALE GENOMIC DNA]</scope>
    <source>
        <strain evidence="1 2">4213-co</strain>
    </source>
</reference>
<name>A0ABD4Z4D4_9CREN</name>
<evidence type="ECO:0000313" key="2">
    <source>
        <dbReference type="Proteomes" id="UP001529235"/>
    </source>
</evidence>
<protein>
    <submittedName>
        <fullName evidence="1">Uncharacterized protein</fullName>
    </submittedName>
</protein>
<dbReference type="Proteomes" id="UP001529235">
    <property type="component" value="Unassembled WGS sequence"/>
</dbReference>
<proteinExistence type="predicted"/>
<gene>
    <name evidence="1" type="ORF">QPL79_01345</name>
</gene>
<evidence type="ECO:0000313" key="1">
    <source>
        <dbReference type="EMBL" id="MDK6028010.1"/>
    </source>
</evidence>